<sequence>MNTTSVQNNQDIYLQFASSQCMKSQNSKKPNLKITLNKKSMTQLVNSDKPPSSKCSQKTASSNGKTTTSSKQLCFKFQDNQSTANPSVISEGDKKSLEPDQSSLIQLLIQENLELQKQNSDKDTIISRLITNKKPVILQRANTSNTQRTPEKCMTTKKLQQNTCDKRSNSPLGFTFCNVDEENEEKEIQSQPMTRSQKRLPKEFQIVPNKRRFFI</sequence>
<gene>
    <name evidence="2" type="ORF">POCTA_138.1.T1180037</name>
</gene>
<dbReference type="OMA" id="CNVDEEN"/>
<keyword evidence="3" id="KW-1185">Reference proteome</keyword>
<name>A0A8S1XD58_PAROT</name>
<dbReference type="OrthoDB" id="301983at2759"/>
<comment type="caution">
    <text evidence="2">The sequence shown here is derived from an EMBL/GenBank/DDBJ whole genome shotgun (WGS) entry which is preliminary data.</text>
</comment>
<organism evidence="2 3">
    <name type="scientific">Paramecium octaurelia</name>
    <dbReference type="NCBI Taxonomy" id="43137"/>
    <lineage>
        <taxon>Eukaryota</taxon>
        <taxon>Sar</taxon>
        <taxon>Alveolata</taxon>
        <taxon>Ciliophora</taxon>
        <taxon>Intramacronucleata</taxon>
        <taxon>Oligohymenophorea</taxon>
        <taxon>Peniculida</taxon>
        <taxon>Parameciidae</taxon>
        <taxon>Paramecium</taxon>
    </lineage>
</organism>
<dbReference type="EMBL" id="CAJJDP010000118">
    <property type="protein sequence ID" value="CAD8198888.1"/>
    <property type="molecule type" value="Genomic_DNA"/>
</dbReference>
<dbReference type="Proteomes" id="UP000683925">
    <property type="component" value="Unassembled WGS sequence"/>
</dbReference>
<dbReference type="AlphaFoldDB" id="A0A8S1XD58"/>
<evidence type="ECO:0000256" key="1">
    <source>
        <dbReference type="SAM" id="MobiDB-lite"/>
    </source>
</evidence>
<evidence type="ECO:0000313" key="3">
    <source>
        <dbReference type="Proteomes" id="UP000683925"/>
    </source>
</evidence>
<evidence type="ECO:0000313" key="2">
    <source>
        <dbReference type="EMBL" id="CAD8198888.1"/>
    </source>
</evidence>
<accession>A0A8S1XD58</accession>
<protein>
    <submittedName>
        <fullName evidence="2">Uncharacterized protein</fullName>
    </submittedName>
</protein>
<reference evidence="2" key="1">
    <citation type="submission" date="2021-01" db="EMBL/GenBank/DDBJ databases">
        <authorList>
            <consortium name="Genoscope - CEA"/>
            <person name="William W."/>
        </authorList>
    </citation>
    <scope>NUCLEOTIDE SEQUENCE</scope>
</reference>
<feature type="region of interest" description="Disordered" evidence="1">
    <location>
        <begin position="44"/>
        <end position="67"/>
    </location>
</feature>
<proteinExistence type="predicted"/>